<keyword evidence="2" id="KW-1185">Reference proteome</keyword>
<protein>
    <submittedName>
        <fullName evidence="3">CARD domain-containing protein</fullName>
    </submittedName>
</protein>
<dbReference type="Gene3D" id="1.10.533.10">
    <property type="entry name" value="Death Domain, Fas"/>
    <property type="match status" value="1"/>
</dbReference>
<organism evidence="2 3">
    <name type="scientific">Plectus sambesii</name>
    <dbReference type="NCBI Taxonomy" id="2011161"/>
    <lineage>
        <taxon>Eukaryota</taxon>
        <taxon>Metazoa</taxon>
        <taxon>Ecdysozoa</taxon>
        <taxon>Nematoda</taxon>
        <taxon>Chromadorea</taxon>
        <taxon>Plectida</taxon>
        <taxon>Plectina</taxon>
        <taxon>Plectoidea</taxon>
        <taxon>Plectidae</taxon>
        <taxon>Plectus</taxon>
    </lineage>
</organism>
<dbReference type="SUPFAM" id="SSF47986">
    <property type="entry name" value="DEATH domain"/>
    <property type="match status" value="1"/>
</dbReference>
<dbReference type="Pfam" id="PF00619">
    <property type="entry name" value="CARD"/>
    <property type="match status" value="1"/>
</dbReference>
<dbReference type="InterPro" id="IPR011029">
    <property type="entry name" value="DEATH-like_dom_sf"/>
</dbReference>
<dbReference type="CDD" id="cd01671">
    <property type="entry name" value="CARD"/>
    <property type="match status" value="1"/>
</dbReference>
<dbReference type="InterPro" id="IPR001315">
    <property type="entry name" value="CARD"/>
</dbReference>
<dbReference type="WBParaSite" id="PSAMB.scaffold2024size25962.g15995.t1">
    <property type="protein sequence ID" value="PSAMB.scaffold2024size25962.g15995.t1"/>
    <property type="gene ID" value="PSAMB.scaffold2024size25962.g15995"/>
</dbReference>
<evidence type="ECO:0000313" key="3">
    <source>
        <dbReference type="WBParaSite" id="PSAMB.scaffold2024size25962.g15995.t1"/>
    </source>
</evidence>
<dbReference type="AlphaFoldDB" id="A0A914VKD5"/>
<accession>A0A914VKD5</accession>
<reference evidence="3" key="1">
    <citation type="submission" date="2022-11" db="UniProtKB">
        <authorList>
            <consortium name="WormBaseParasite"/>
        </authorList>
    </citation>
    <scope>IDENTIFICATION</scope>
</reference>
<evidence type="ECO:0000259" key="1">
    <source>
        <dbReference type="PROSITE" id="PS50209"/>
    </source>
</evidence>
<evidence type="ECO:0000313" key="2">
    <source>
        <dbReference type="Proteomes" id="UP000887566"/>
    </source>
</evidence>
<dbReference type="PROSITE" id="PS50209">
    <property type="entry name" value="CARD"/>
    <property type="match status" value="1"/>
</dbReference>
<dbReference type="Proteomes" id="UP000887566">
    <property type="component" value="Unplaced"/>
</dbReference>
<feature type="domain" description="CARD" evidence="1">
    <location>
        <begin position="1"/>
        <end position="81"/>
    </location>
</feature>
<dbReference type="GO" id="GO:0042981">
    <property type="term" value="P:regulation of apoptotic process"/>
    <property type="evidence" value="ECO:0007669"/>
    <property type="project" value="InterPro"/>
</dbReference>
<sequence>MDKQKQKAIERHNAALIDSMDPLTVMDRLCADIISSAEKECIKESSSIRRDRNRELIATLFRKQEELEPFESFVEALKEIDASHQILAEAILKAYKYDNGATEFEKVPKMSPSDVGETKYDLQK</sequence>
<name>A0A914VKD5_9BILA</name>
<proteinExistence type="predicted"/>